<evidence type="ECO:0000313" key="2">
    <source>
        <dbReference type="EMBL" id="QGW84860.1"/>
    </source>
</evidence>
<name>A0A6I6HPQ8_VARPD</name>
<evidence type="ECO:0000256" key="1">
    <source>
        <dbReference type="SAM" id="MobiDB-lite"/>
    </source>
</evidence>
<dbReference type="OrthoDB" id="8854211at2"/>
<organism evidence="2 3">
    <name type="scientific">Variovorax paradoxus</name>
    <dbReference type="NCBI Taxonomy" id="34073"/>
    <lineage>
        <taxon>Bacteria</taxon>
        <taxon>Pseudomonadati</taxon>
        <taxon>Pseudomonadota</taxon>
        <taxon>Betaproteobacteria</taxon>
        <taxon>Burkholderiales</taxon>
        <taxon>Comamonadaceae</taxon>
        <taxon>Variovorax</taxon>
    </lineage>
</organism>
<gene>
    <name evidence="2" type="ORF">GOQ09_02950</name>
</gene>
<dbReference type="AlphaFoldDB" id="A0A6I6HPQ8"/>
<feature type="region of interest" description="Disordered" evidence="1">
    <location>
        <begin position="1"/>
        <end position="61"/>
    </location>
</feature>
<dbReference type="Proteomes" id="UP000425817">
    <property type="component" value="Chromosome"/>
</dbReference>
<accession>A0A6I6HPQ8</accession>
<proteinExistence type="predicted"/>
<sequence>MKREARTPAENGDPVGPNNGPAITGERKPPTPGDAGVGETDNHGSSPYSQPGRPEKPFREE</sequence>
<evidence type="ECO:0000313" key="3">
    <source>
        <dbReference type="Proteomes" id="UP000425817"/>
    </source>
</evidence>
<reference evidence="2 3" key="1">
    <citation type="submission" date="2019-12" db="EMBL/GenBank/DDBJ databases">
        <title>Hybrid Genome Assemblies of two High G+C Isolates from Undergraduate Microbiology Courses.</title>
        <authorList>
            <person name="Ne Ville C.J."/>
            <person name="Enright D."/>
            <person name="Hernandez I."/>
            <person name="Dodsworth J."/>
            <person name="Orwin P.M."/>
        </authorList>
    </citation>
    <scope>NUCLEOTIDE SEQUENCE [LARGE SCALE GENOMIC DNA]</scope>
    <source>
        <strain evidence="2 3">CSUSB</strain>
    </source>
</reference>
<dbReference type="EMBL" id="CP046622">
    <property type="protein sequence ID" value="QGW84860.1"/>
    <property type="molecule type" value="Genomic_DNA"/>
</dbReference>
<protein>
    <submittedName>
        <fullName evidence="2">Uncharacterized protein</fullName>
    </submittedName>
</protein>